<name>A0A953NCZ2_9BURK</name>
<evidence type="ECO:0000313" key="5">
    <source>
        <dbReference type="Proteomes" id="UP000739565"/>
    </source>
</evidence>
<dbReference type="GO" id="GO:0015920">
    <property type="term" value="P:lipopolysaccharide transport"/>
    <property type="evidence" value="ECO:0007669"/>
    <property type="project" value="TreeGrafter"/>
</dbReference>
<proteinExistence type="inferred from homology"/>
<feature type="transmembrane region" description="Helical" evidence="3">
    <location>
        <begin position="44"/>
        <end position="64"/>
    </location>
</feature>
<dbReference type="RefSeq" id="WP_259661446.1">
    <property type="nucleotide sequence ID" value="NZ_JAHXRI010000007.1"/>
</dbReference>
<reference evidence="4" key="1">
    <citation type="submission" date="2021-07" db="EMBL/GenBank/DDBJ databases">
        <title>New genus and species of the family Alcaligenaceae.</title>
        <authorList>
            <person name="Hahn M.W."/>
        </authorList>
    </citation>
    <scope>NUCLEOTIDE SEQUENCE</scope>
    <source>
        <strain evidence="4">LF4-65</strain>
    </source>
</reference>
<dbReference type="EMBL" id="JAHXRI010000007">
    <property type="protein sequence ID" value="MBZ1351045.1"/>
    <property type="molecule type" value="Genomic_DNA"/>
</dbReference>
<evidence type="ECO:0000256" key="3">
    <source>
        <dbReference type="SAM" id="Phobius"/>
    </source>
</evidence>
<evidence type="ECO:0000256" key="2">
    <source>
        <dbReference type="ARBA" id="ARBA00022448"/>
    </source>
</evidence>
<dbReference type="PRINTS" id="PR00164">
    <property type="entry name" value="ABC2TRNSPORT"/>
</dbReference>
<evidence type="ECO:0000313" key="4">
    <source>
        <dbReference type="EMBL" id="MBZ1351045.1"/>
    </source>
</evidence>
<keyword evidence="3" id="KW-0472">Membrane</keyword>
<sequence length="269" mass="29998">MSDSSRVRIGQTSFLQSLAIQRRVIHGLVLREILTRYGRHNIGFLWLFIEPMLFSVGIAILWTYTGLSKGSISAAGFALTGYSSLVLWRNTVNKMAGAASSNKGLLYHQQVKILDIVLARSLLEFASVTTSLVILTIVFQQLGLMEMPSAPLTAVIGWFYLMWFVFGVGMIAAYLGVVSELFDRIWHVALYLTIPFTGALSMTAWLPPEAQDILLWSPMVNAVEMLREGYFGTEIQVVYSIQYLVKANAGVTLLGLLLVRKIRRGLEDE</sequence>
<dbReference type="PANTHER" id="PTHR30413:SF10">
    <property type="entry name" value="CAPSULE POLYSACCHARIDE EXPORT INNER-MEMBRANE PROTEIN CTRC"/>
    <property type="match status" value="1"/>
</dbReference>
<feature type="transmembrane region" description="Helical" evidence="3">
    <location>
        <begin position="237"/>
        <end position="259"/>
    </location>
</feature>
<dbReference type="PANTHER" id="PTHR30413">
    <property type="entry name" value="INNER MEMBRANE TRANSPORT PERMEASE"/>
    <property type="match status" value="1"/>
</dbReference>
<keyword evidence="3" id="KW-1133">Transmembrane helix</keyword>
<evidence type="ECO:0000256" key="1">
    <source>
        <dbReference type="ARBA" id="ARBA00007783"/>
    </source>
</evidence>
<dbReference type="InterPro" id="IPR000412">
    <property type="entry name" value="ABC_2_transport"/>
</dbReference>
<feature type="transmembrane region" description="Helical" evidence="3">
    <location>
        <begin position="188"/>
        <end position="206"/>
    </location>
</feature>
<comment type="caution">
    <text evidence="4">The sequence shown here is derived from an EMBL/GenBank/DDBJ whole genome shotgun (WGS) entry which is preliminary data.</text>
</comment>
<feature type="transmembrane region" description="Helical" evidence="3">
    <location>
        <begin position="155"/>
        <end position="176"/>
    </location>
</feature>
<protein>
    <submittedName>
        <fullName evidence="4">ABC transporter permease</fullName>
    </submittedName>
</protein>
<dbReference type="GO" id="GO:0140359">
    <property type="term" value="F:ABC-type transporter activity"/>
    <property type="evidence" value="ECO:0007669"/>
    <property type="project" value="InterPro"/>
</dbReference>
<feature type="transmembrane region" description="Helical" evidence="3">
    <location>
        <begin position="122"/>
        <end position="143"/>
    </location>
</feature>
<organism evidence="4 5">
    <name type="scientific">Zwartia hollandica</name>
    <dbReference type="NCBI Taxonomy" id="324606"/>
    <lineage>
        <taxon>Bacteria</taxon>
        <taxon>Pseudomonadati</taxon>
        <taxon>Pseudomonadota</taxon>
        <taxon>Betaproteobacteria</taxon>
        <taxon>Burkholderiales</taxon>
        <taxon>Alcaligenaceae</taxon>
        <taxon>Zwartia</taxon>
    </lineage>
</organism>
<comment type="similarity">
    <text evidence="1">Belongs to the ABC-2 integral membrane protein family.</text>
</comment>
<dbReference type="AlphaFoldDB" id="A0A953NCZ2"/>
<gene>
    <name evidence="4" type="ORF">KZZ10_10345</name>
</gene>
<dbReference type="GO" id="GO:0043190">
    <property type="term" value="C:ATP-binding cassette (ABC) transporter complex"/>
    <property type="evidence" value="ECO:0007669"/>
    <property type="project" value="InterPro"/>
</dbReference>
<keyword evidence="5" id="KW-1185">Reference proteome</keyword>
<feature type="transmembrane region" description="Helical" evidence="3">
    <location>
        <begin position="70"/>
        <end position="88"/>
    </location>
</feature>
<accession>A0A953NCZ2</accession>
<keyword evidence="2" id="KW-0813">Transport</keyword>
<keyword evidence="3" id="KW-0812">Transmembrane</keyword>
<dbReference type="Proteomes" id="UP000739565">
    <property type="component" value="Unassembled WGS sequence"/>
</dbReference>